<comment type="caution">
    <text evidence="1">The sequence shown here is derived from an EMBL/GenBank/DDBJ whole genome shotgun (WGS) entry which is preliminary data.</text>
</comment>
<name>A0A0F9TUS8_9ZZZZ</name>
<sequence length="169" mass="17364">MATSLATNLSMTLKTNHTTTDTDLSTPADVMTRAFSDTLQNGVVIDTADLVYHDSGSLASAAVDIDVAGGISDEFGNVITMVKVKAFLVINTSTTAGYILEVGGDANAVPLFGAVADFTFVNPGGMVFWWDPSLAGYAVTGGTGDILQISSVTAAQTVTYDVVIIGTSA</sequence>
<protein>
    <submittedName>
        <fullName evidence="1">Uncharacterized protein</fullName>
    </submittedName>
</protein>
<dbReference type="AlphaFoldDB" id="A0A0F9TUS8"/>
<organism evidence="1">
    <name type="scientific">marine sediment metagenome</name>
    <dbReference type="NCBI Taxonomy" id="412755"/>
    <lineage>
        <taxon>unclassified sequences</taxon>
        <taxon>metagenomes</taxon>
        <taxon>ecological metagenomes</taxon>
    </lineage>
</organism>
<proteinExistence type="predicted"/>
<gene>
    <name evidence="1" type="ORF">LCGC14_0685910</name>
</gene>
<reference evidence="1" key="1">
    <citation type="journal article" date="2015" name="Nature">
        <title>Complex archaea that bridge the gap between prokaryotes and eukaryotes.</title>
        <authorList>
            <person name="Spang A."/>
            <person name="Saw J.H."/>
            <person name="Jorgensen S.L."/>
            <person name="Zaremba-Niedzwiedzka K."/>
            <person name="Martijn J."/>
            <person name="Lind A.E."/>
            <person name="van Eijk R."/>
            <person name="Schleper C."/>
            <person name="Guy L."/>
            <person name="Ettema T.J."/>
        </authorList>
    </citation>
    <scope>NUCLEOTIDE SEQUENCE</scope>
</reference>
<evidence type="ECO:0000313" key="1">
    <source>
        <dbReference type="EMBL" id="KKN45138.1"/>
    </source>
</evidence>
<accession>A0A0F9TUS8</accession>
<dbReference type="EMBL" id="LAZR01001409">
    <property type="protein sequence ID" value="KKN45138.1"/>
    <property type="molecule type" value="Genomic_DNA"/>
</dbReference>